<reference evidence="1 2" key="1">
    <citation type="submission" date="2020-11" db="EMBL/GenBank/DDBJ databases">
        <title>Pseudonocardia abyssalis sp. nov. and Pseudonocardia oceani sp. nov., description and phylogenomic analysis of two novel actinomycetes isolated from the deep Southern Ocean.</title>
        <authorList>
            <person name="Parra J."/>
        </authorList>
    </citation>
    <scope>NUCLEOTIDE SEQUENCE [LARGE SCALE GENOMIC DNA]</scope>
    <source>
        <strain evidence="2">KRD185</strain>
    </source>
</reference>
<evidence type="ECO:0000313" key="2">
    <source>
        <dbReference type="Proteomes" id="UP000694300"/>
    </source>
</evidence>
<protein>
    <recommendedName>
        <fullName evidence="3">MDMPI-like protein</fullName>
    </recommendedName>
</protein>
<name>A0ABS6UBF2_9PSEU</name>
<organism evidence="1 2">
    <name type="scientific">Pseudonocardia oceani</name>
    <dbReference type="NCBI Taxonomy" id="2792013"/>
    <lineage>
        <taxon>Bacteria</taxon>
        <taxon>Bacillati</taxon>
        <taxon>Actinomycetota</taxon>
        <taxon>Actinomycetes</taxon>
        <taxon>Pseudonocardiales</taxon>
        <taxon>Pseudonocardiaceae</taxon>
        <taxon>Pseudonocardia</taxon>
    </lineage>
</organism>
<sequence length="171" mass="18388">MPPGLSDPDTMISALAASHDRLDALPAGSVGRWNTLAPGHQATGRREHDARHLALLRALDVHERRTLRVPYFVGPLTLFAERFHDADVRARLAPRRIALRPTDGGPAQLLEIGAEGVALGPGDAPDAVTGPAEALVRLVYGRLDPDQRLDDRLTGAGDADPSDLRALFRGY</sequence>
<proteinExistence type="predicted"/>
<dbReference type="RefSeq" id="WP_218590911.1">
    <property type="nucleotide sequence ID" value="NZ_JADQDE010000051.1"/>
</dbReference>
<dbReference type="Proteomes" id="UP000694300">
    <property type="component" value="Unassembled WGS sequence"/>
</dbReference>
<keyword evidence="2" id="KW-1185">Reference proteome</keyword>
<evidence type="ECO:0008006" key="3">
    <source>
        <dbReference type="Google" id="ProtNLM"/>
    </source>
</evidence>
<accession>A0ABS6UBF2</accession>
<gene>
    <name evidence="1" type="ORF">I4I82_16645</name>
</gene>
<dbReference type="EMBL" id="JADQDF010000001">
    <property type="protein sequence ID" value="MBW0129298.1"/>
    <property type="molecule type" value="Genomic_DNA"/>
</dbReference>
<evidence type="ECO:0000313" key="1">
    <source>
        <dbReference type="EMBL" id="MBW0129298.1"/>
    </source>
</evidence>
<comment type="caution">
    <text evidence="1">The sequence shown here is derived from an EMBL/GenBank/DDBJ whole genome shotgun (WGS) entry which is preliminary data.</text>
</comment>